<evidence type="ECO:0000259" key="22">
    <source>
        <dbReference type="PROSITE" id="PS50051"/>
    </source>
</evidence>
<keyword evidence="15 21" id="KW-0665">Pyrimidine biosynthesis</keyword>
<keyword evidence="18" id="KW-0131">Cell cycle</keyword>
<dbReference type="GO" id="GO:0004386">
    <property type="term" value="F:helicase activity"/>
    <property type="evidence" value="ECO:0007669"/>
    <property type="project" value="UniProtKB-KW"/>
</dbReference>
<comment type="subcellular location">
    <subcellularLocation>
        <location evidence="1">Nucleus</location>
    </subcellularLocation>
</comment>
<evidence type="ECO:0000256" key="11">
    <source>
        <dbReference type="ARBA" id="ARBA00022806"/>
    </source>
</evidence>
<dbReference type="GO" id="GO:0097268">
    <property type="term" value="C:cytoophidium"/>
    <property type="evidence" value="ECO:0007669"/>
    <property type="project" value="TreeGrafter"/>
</dbReference>
<dbReference type="UniPathway" id="UPA00159">
    <property type="reaction ID" value="UER00277"/>
</dbReference>
<evidence type="ECO:0000313" key="23">
    <source>
        <dbReference type="EMBL" id="EFN66971.1"/>
    </source>
</evidence>
<dbReference type="PANTHER" id="PTHR11550:SF0">
    <property type="entry name" value="CTP SYNTHASE-RELATED"/>
    <property type="match status" value="1"/>
</dbReference>
<dbReference type="PROSITE" id="PS00847">
    <property type="entry name" value="MCM_1"/>
    <property type="match status" value="1"/>
</dbReference>
<dbReference type="FunFam" id="2.20.28.10:FF:000002">
    <property type="entry name" value="DNA helicase"/>
    <property type="match status" value="1"/>
</dbReference>
<dbReference type="Pfam" id="PF17855">
    <property type="entry name" value="MCM_lid"/>
    <property type="match status" value="1"/>
</dbReference>
<dbReference type="Gene3D" id="3.40.50.300">
    <property type="entry name" value="P-loop containing nucleotide triphosphate hydrolases"/>
    <property type="match status" value="2"/>
</dbReference>
<keyword evidence="13 21" id="KW-0067">ATP-binding</keyword>
<keyword evidence="12" id="KW-0862">Zinc</keyword>
<evidence type="ECO:0000256" key="10">
    <source>
        <dbReference type="ARBA" id="ARBA00022801"/>
    </source>
</evidence>
<evidence type="ECO:0000256" key="12">
    <source>
        <dbReference type="ARBA" id="ARBA00022833"/>
    </source>
</evidence>
<sequence>MKYILVTGGVISGVGKGVIASSFGTILKHCNIRVTSIKIDPYINIDAGTFSPYEHGEVYVLDDGGEVDLDLGNYERFLDITLHKDNNITTGKIYQHVITKERNGDYLGKTVQVVPHITDAIQEWVERVANQSVTEDGAKPEVCIVELGGTIGDIEGMPFVEAFRQFQFRVKKENFCVAHVSLVPQPKSTGEPKTKPTQSSVRELRGLGLSPDLIVCRSEMPIGDSAKEKISNFCHVAPEQVITIHDLTSIYRVPLLMEYQGVIEFLNDRLQLNIGMPRPRSFMRKWRDLADRVDHLRKDVNIALVGKYTKLEDSYASITKALQHAAIEAGYKLNLTFIEAANLEQSTLMENPVLYHEAWQQLCKSNGVIVAGGFGKRGLEGKIEACRWCRMNDKPFLGICLGLQAAVIEFARNVLNLQTANSTEIDPETSKPVVIDMPEHNPEVKGGTMRLGKRQTRFYDINSVLKKLYDNKDVIEERHRHRYEINPEYIQALEAAGLKFVGRDEDENIRMEIAELEGHSYYVATQFHPEYLSRPLKPSPPFLGLILASVGKLKYYLARGCKFSPRQLSDNESDDDYMLEGVSKLHLSNNANRNGSNMDYRPMSALDRYDPNLLDDSEYSEMSQGERIAAETEMRKRDRAAGIIRDDRDLLYDESDEEDVQARKRRMAEKAAAGIIEDAEMIESIENLEDTKGHSIKEWVMMLGPRTEISNRFKSFLRTHTNSKGQYMYKERIRHMCESNQSSFIVEFPILASKEHVLAYFLPEAPFQMLEIFDEVAKELVLTIFPSYERVTSEIHVRISELPLIEELRTFRKLHLNQLVRTLGVVTATTGVLPQLSVVKYDCTKCGYVLGPFVQSQNTEVKPGSCPECQSVGPFMINMEQTIYRNYQKITVQESPGRIPAGRIPRSKDCILLSDLCDRCKPGDEIDVTAIYTNNYDGSLNTEQGFPVFSTVLLANHLFVKDSKEIVDSLTEEDISSILALSKDQRIADRIVASIAPSIYGHENIKRALALTIFSGEPKNPGNKHKVRGDINVLLCGDPGTAKSQFLKYVEKVAPRVVFTTGQGASAVGLTAYVRRSPISKEWTLEAGALVLADHGICLIDEFDKMNDQDRTSIHEAMEQQSISISKAGIVTSLHARCAVIAASNPIGGRYDPSMTFAENVDLSEPILSRFDVLCIVKDEVDPMQDRHLAKFVVNSHIKHHPTSTERTQGIELDPVTQSLCISQDLLKKYIVYAKQNIHPKLTNIDQDKVAKLYSQLRQESLATGSLPITVRHIESIIRMAEASAKMHLRDHVQESDMNLAIRIILDSFVDTQKYSVMKSMRQTFQKYLSYKKDHSELLYYILRQITLDTLAFQKALHGGRIMTVEISEKDLLERAKQIDIHNLHPFYESDIFKTNNFVYESRRKVIVQTLPEGIED</sequence>
<dbReference type="STRING" id="104421.E2AHY1"/>
<keyword evidence="10" id="KW-0378">Hydrolase</keyword>
<dbReference type="GO" id="GO:0019856">
    <property type="term" value="P:pyrimidine nucleobase biosynthetic process"/>
    <property type="evidence" value="ECO:0007669"/>
    <property type="project" value="TreeGrafter"/>
</dbReference>
<evidence type="ECO:0000256" key="14">
    <source>
        <dbReference type="ARBA" id="ARBA00022962"/>
    </source>
</evidence>
<evidence type="ECO:0000256" key="15">
    <source>
        <dbReference type="ARBA" id="ARBA00022975"/>
    </source>
</evidence>
<dbReference type="InterPro" id="IPR001208">
    <property type="entry name" value="MCM_dom"/>
</dbReference>
<dbReference type="InterPro" id="IPR004468">
    <property type="entry name" value="CTP_synthase"/>
</dbReference>
<evidence type="ECO:0000256" key="3">
    <source>
        <dbReference type="ARBA" id="ARBA00007533"/>
    </source>
</evidence>
<dbReference type="InterPro" id="IPR012340">
    <property type="entry name" value="NA-bd_OB-fold"/>
</dbReference>
<dbReference type="SMART" id="SM00350">
    <property type="entry name" value="MCM"/>
    <property type="match status" value="1"/>
</dbReference>
<keyword evidence="16" id="KW-0238">DNA-binding</keyword>
<keyword evidence="17" id="KW-0539">Nucleus</keyword>
<dbReference type="Pfam" id="PF23669">
    <property type="entry name" value="WHD_MCM2"/>
    <property type="match status" value="1"/>
</dbReference>
<dbReference type="FunFam" id="3.40.50.300:FF:000207">
    <property type="entry name" value="CTP synthase"/>
    <property type="match status" value="1"/>
</dbReference>
<dbReference type="GO" id="GO:0003883">
    <property type="term" value="F:CTP synthase activity"/>
    <property type="evidence" value="ECO:0007669"/>
    <property type="project" value="UniProtKB-UniRule"/>
</dbReference>
<dbReference type="InterPro" id="IPR027925">
    <property type="entry name" value="MCM_N"/>
</dbReference>
<evidence type="ECO:0000256" key="19">
    <source>
        <dbReference type="ARBA" id="ARBA00037348"/>
    </source>
</evidence>
<dbReference type="InterPro" id="IPR033762">
    <property type="entry name" value="MCM_OB"/>
</dbReference>
<dbReference type="CDD" id="cd03113">
    <property type="entry name" value="CTPS_N"/>
    <property type="match status" value="1"/>
</dbReference>
<evidence type="ECO:0000313" key="24">
    <source>
        <dbReference type="Proteomes" id="UP000000311"/>
    </source>
</evidence>
<evidence type="ECO:0000256" key="5">
    <source>
        <dbReference type="ARBA" id="ARBA00022598"/>
    </source>
</evidence>
<dbReference type="Pfam" id="PF12619">
    <property type="entry name" value="MCM2_N"/>
    <property type="match status" value="1"/>
</dbReference>
<dbReference type="PROSITE" id="PS51273">
    <property type="entry name" value="GATASE_TYPE_1"/>
    <property type="match status" value="1"/>
</dbReference>
<dbReference type="InterPro" id="IPR027417">
    <property type="entry name" value="P-loop_NTPase"/>
</dbReference>
<dbReference type="Gene3D" id="3.40.50.880">
    <property type="match status" value="1"/>
</dbReference>
<evidence type="ECO:0000256" key="6">
    <source>
        <dbReference type="ARBA" id="ARBA00022705"/>
    </source>
</evidence>
<dbReference type="Pfam" id="PF00493">
    <property type="entry name" value="MCM"/>
    <property type="match status" value="1"/>
</dbReference>
<keyword evidence="14 21" id="KW-0315">Glutamine amidotransferase</keyword>
<evidence type="ECO:0000256" key="21">
    <source>
        <dbReference type="RuleBase" id="RU810713"/>
    </source>
</evidence>
<dbReference type="GO" id="GO:0016787">
    <property type="term" value="F:hydrolase activity"/>
    <property type="evidence" value="ECO:0007669"/>
    <property type="project" value="UniProtKB-KW"/>
</dbReference>
<evidence type="ECO:0000256" key="8">
    <source>
        <dbReference type="ARBA" id="ARBA00022741"/>
    </source>
</evidence>
<proteinExistence type="inferred from homology"/>
<dbReference type="GO" id="GO:0042802">
    <property type="term" value="F:identical protein binding"/>
    <property type="evidence" value="ECO:0007669"/>
    <property type="project" value="TreeGrafter"/>
</dbReference>
<dbReference type="InterPro" id="IPR017456">
    <property type="entry name" value="CTP_synthase_N"/>
</dbReference>
<dbReference type="Gene3D" id="2.40.50.140">
    <property type="entry name" value="Nucleic acid-binding proteins"/>
    <property type="match status" value="1"/>
</dbReference>
<dbReference type="GO" id="GO:0042555">
    <property type="term" value="C:MCM complex"/>
    <property type="evidence" value="ECO:0007669"/>
    <property type="project" value="InterPro"/>
</dbReference>
<comment type="catalytic activity">
    <reaction evidence="20 21">
        <text>UTP + L-glutamine + ATP + H2O = CTP + L-glutamate + ADP + phosphate + 2 H(+)</text>
        <dbReference type="Rhea" id="RHEA:26426"/>
        <dbReference type="ChEBI" id="CHEBI:15377"/>
        <dbReference type="ChEBI" id="CHEBI:15378"/>
        <dbReference type="ChEBI" id="CHEBI:29985"/>
        <dbReference type="ChEBI" id="CHEBI:30616"/>
        <dbReference type="ChEBI" id="CHEBI:37563"/>
        <dbReference type="ChEBI" id="CHEBI:43474"/>
        <dbReference type="ChEBI" id="CHEBI:46398"/>
        <dbReference type="ChEBI" id="CHEBI:58359"/>
        <dbReference type="ChEBI" id="CHEBI:456216"/>
        <dbReference type="EC" id="6.3.4.2"/>
    </reaction>
</comment>
<dbReference type="SUPFAM" id="SSF52540">
    <property type="entry name" value="P-loop containing nucleoside triphosphate hydrolases"/>
    <property type="match status" value="2"/>
</dbReference>
<dbReference type="PANTHER" id="PTHR11550">
    <property type="entry name" value="CTP SYNTHASE"/>
    <property type="match status" value="1"/>
</dbReference>
<evidence type="ECO:0000256" key="4">
    <source>
        <dbReference type="ARBA" id="ARBA00008010"/>
    </source>
</evidence>
<dbReference type="CDD" id="cd17753">
    <property type="entry name" value="MCM2"/>
    <property type="match status" value="1"/>
</dbReference>
<dbReference type="FunFam" id="3.40.50.300:FF:000138">
    <property type="entry name" value="DNA helicase"/>
    <property type="match status" value="1"/>
</dbReference>
<dbReference type="Pfam" id="PF00117">
    <property type="entry name" value="GATase"/>
    <property type="match status" value="1"/>
</dbReference>
<dbReference type="InterPro" id="IPR033828">
    <property type="entry name" value="GATase1_CTP_Synthase"/>
</dbReference>
<evidence type="ECO:0000256" key="18">
    <source>
        <dbReference type="ARBA" id="ARBA00023306"/>
    </source>
</evidence>
<dbReference type="CDD" id="cd01746">
    <property type="entry name" value="GATase1_CTP_Synthase"/>
    <property type="match status" value="1"/>
</dbReference>
<evidence type="ECO:0000256" key="7">
    <source>
        <dbReference type="ARBA" id="ARBA00022723"/>
    </source>
</evidence>
<keyword evidence="9" id="KW-0863">Zinc-finger</keyword>
<dbReference type="InterPro" id="IPR041562">
    <property type="entry name" value="MCM_lid"/>
</dbReference>
<evidence type="ECO:0000256" key="2">
    <source>
        <dbReference type="ARBA" id="ARBA00005171"/>
    </source>
</evidence>
<comment type="similarity">
    <text evidence="4">Belongs to the MCM family.</text>
</comment>
<dbReference type="PROSITE" id="PS50051">
    <property type="entry name" value="MCM_2"/>
    <property type="match status" value="1"/>
</dbReference>
<gene>
    <name evidence="23" type="ORF">EAG_15328</name>
</gene>
<dbReference type="GO" id="GO:0005737">
    <property type="term" value="C:cytoplasm"/>
    <property type="evidence" value="ECO:0007669"/>
    <property type="project" value="TreeGrafter"/>
</dbReference>
<dbReference type="GO" id="GO:0008270">
    <property type="term" value="F:zinc ion binding"/>
    <property type="evidence" value="ECO:0007669"/>
    <property type="project" value="UniProtKB-KW"/>
</dbReference>
<dbReference type="NCBIfam" id="TIGR00337">
    <property type="entry name" value="PyrG"/>
    <property type="match status" value="1"/>
</dbReference>
<evidence type="ECO:0000256" key="1">
    <source>
        <dbReference type="ARBA" id="ARBA00004123"/>
    </source>
</evidence>
<organism evidence="24">
    <name type="scientific">Camponotus floridanus</name>
    <name type="common">Florida carpenter ant</name>
    <dbReference type="NCBI Taxonomy" id="104421"/>
    <lineage>
        <taxon>Eukaryota</taxon>
        <taxon>Metazoa</taxon>
        <taxon>Ecdysozoa</taxon>
        <taxon>Arthropoda</taxon>
        <taxon>Hexapoda</taxon>
        <taxon>Insecta</taxon>
        <taxon>Pterygota</taxon>
        <taxon>Neoptera</taxon>
        <taxon>Endopterygota</taxon>
        <taxon>Hymenoptera</taxon>
        <taxon>Apocrita</taxon>
        <taxon>Aculeata</taxon>
        <taxon>Formicoidea</taxon>
        <taxon>Formicidae</taxon>
        <taxon>Formicinae</taxon>
        <taxon>Camponotus</taxon>
    </lineage>
</organism>
<dbReference type="SUPFAM" id="SSF50249">
    <property type="entry name" value="Nucleic acid-binding proteins"/>
    <property type="match status" value="1"/>
</dbReference>
<accession>E2AHY1</accession>
<dbReference type="PRINTS" id="PR01657">
    <property type="entry name" value="MCMFAMILY"/>
</dbReference>
<dbReference type="GO" id="GO:0003677">
    <property type="term" value="F:DNA binding"/>
    <property type="evidence" value="ECO:0007669"/>
    <property type="project" value="UniProtKB-KW"/>
</dbReference>
<dbReference type="InterPro" id="IPR008045">
    <property type="entry name" value="MCM2"/>
</dbReference>
<dbReference type="Gene3D" id="2.20.28.10">
    <property type="match status" value="1"/>
</dbReference>
<keyword evidence="7" id="KW-0479">Metal-binding</keyword>
<keyword evidence="11" id="KW-0347">Helicase</keyword>
<dbReference type="NCBIfam" id="NF003792">
    <property type="entry name" value="PRK05380.1"/>
    <property type="match status" value="1"/>
</dbReference>
<comment type="pathway">
    <text evidence="2 21">Pyrimidine metabolism; CTP biosynthesis via de novo pathway; CTP from UDP: step 2/2.</text>
</comment>
<dbReference type="InterPro" id="IPR029062">
    <property type="entry name" value="Class_I_gatase-like"/>
</dbReference>
<keyword evidence="24" id="KW-1185">Reference proteome</keyword>
<comment type="function">
    <text evidence="19">Catalyzes the ATP-dependent amination of UTP to CTP with either L-glutamine or ammonia as the source of nitrogen. Constitutes the rate-limiting enzyme in the synthesis of cytosine nucleotides.</text>
</comment>
<dbReference type="Pfam" id="PF06418">
    <property type="entry name" value="CTP_synth_N"/>
    <property type="match status" value="1"/>
</dbReference>
<dbReference type="InterPro" id="IPR059098">
    <property type="entry name" value="WHD_MCM2"/>
</dbReference>
<evidence type="ECO:0000256" key="9">
    <source>
        <dbReference type="ARBA" id="ARBA00022771"/>
    </source>
</evidence>
<keyword evidence="6" id="KW-0235">DNA replication</keyword>
<dbReference type="EC" id="6.3.4.2" evidence="21"/>
<dbReference type="SUPFAM" id="SSF52317">
    <property type="entry name" value="Class I glutamine amidotransferase-like"/>
    <property type="match status" value="1"/>
</dbReference>
<dbReference type="InParanoid" id="E2AHY1"/>
<feature type="domain" description="MCM C-terminal AAA(+) ATPase" evidence="22">
    <location>
        <begin position="987"/>
        <end position="1193"/>
    </location>
</feature>
<dbReference type="Gene3D" id="3.30.1640.10">
    <property type="entry name" value="mini-chromosome maintenance (MCM) complex, chain A, domain 1"/>
    <property type="match status" value="1"/>
</dbReference>
<dbReference type="FunCoup" id="E2AHY1">
    <property type="interactions" value="1258"/>
</dbReference>
<name>E2AHY1_CAMFO</name>
<reference evidence="23 24" key="1">
    <citation type="journal article" date="2010" name="Science">
        <title>Genomic comparison of the ants Camponotus floridanus and Harpegnathos saltator.</title>
        <authorList>
            <person name="Bonasio R."/>
            <person name="Zhang G."/>
            <person name="Ye C."/>
            <person name="Mutti N.S."/>
            <person name="Fang X."/>
            <person name="Qin N."/>
            <person name="Donahue G."/>
            <person name="Yang P."/>
            <person name="Li Q."/>
            <person name="Li C."/>
            <person name="Zhang P."/>
            <person name="Huang Z."/>
            <person name="Berger S.L."/>
            <person name="Reinberg D."/>
            <person name="Wang J."/>
            <person name="Liebig J."/>
        </authorList>
    </citation>
    <scope>NUCLEOTIDE SEQUENCE [LARGE SCALE GENOMIC DNA]</scope>
    <source>
        <strain evidence="24">C129</strain>
    </source>
</reference>
<dbReference type="Pfam" id="PF14551">
    <property type="entry name" value="MCM_N"/>
    <property type="match status" value="1"/>
</dbReference>
<dbReference type="GO" id="GO:0005634">
    <property type="term" value="C:nucleus"/>
    <property type="evidence" value="ECO:0007669"/>
    <property type="project" value="UniProtKB-SubCell"/>
</dbReference>
<evidence type="ECO:0000256" key="13">
    <source>
        <dbReference type="ARBA" id="ARBA00022840"/>
    </source>
</evidence>
<dbReference type="GO" id="GO:0006270">
    <property type="term" value="P:DNA replication initiation"/>
    <property type="evidence" value="ECO:0007669"/>
    <property type="project" value="InterPro"/>
</dbReference>
<dbReference type="GO" id="GO:0044210">
    <property type="term" value="P:'de novo' CTP biosynthetic process"/>
    <property type="evidence" value="ECO:0007669"/>
    <property type="project" value="UniProtKB-UniRule"/>
</dbReference>
<evidence type="ECO:0000256" key="20">
    <source>
        <dbReference type="ARBA" id="ARBA00047781"/>
    </source>
</evidence>
<evidence type="ECO:0000256" key="16">
    <source>
        <dbReference type="ARBA" id="ARBA00023125"/>
    </source>
</evidence>
<dbReference type="PRINTS" id="PR01658">
    <property type="entry name" value="MCMPROTEIN2"/>
</dbReference>
<dbReference type="FunFam" id="3.40.50.880:FF:000005">
    <property type="entry name" value="CTP synthase"/>
    <property type="match status" value="1"/>
</dbReference>
<protein>
    <recommendedName>
        <fullName evidence="21">CTP synthase</fullName>
        <ecNumber evidence="21">6.3.4.2</ecNumber>
    </recommendedName>
    <alternativeName>
        <fullName evidence="21">UTP--ammonia ligase</fullName>
    </alternativeName>
</protein>
<evidence type="ECO:0000256" key="17">
    <source>
        <dbReference type="ARBA" id="ARBA00023242"/>
    </source>
</evidence>
<dbReference type="Proteomes" id="UP000000311">
    <property type="component" value="Unassembled WGS sequence"/>
</dbReference>
<dbReference type="EMBL" id="GL439602">
    <property type="protein sequence ID" value="EFN66971.1"/>
    <property type="molecule type" value="Genomic_DNA"/>
</dbReference>
<dbReference type="InterPro" id="IPR018525">
    <property type="entry name" value="MCM_CS"/>
</dbReference>
<keyword evidence="8 21" id="KW-0547">Nucleotide-binding</keyword>
<dbReference type="InterPro" id="IPR031327">
    <property type="entry name" value="MCM"/>
</dbReference>
<dbReference type="Pfam" id="PF17207">
    <property type="entry name" value="MCM_OB"/>
    <property type="match status" value="1"/>
</dbReference>
<comment type="similarity">
    <text evidence="3 21">Belongs to the CTP synthase family.</text>
</comment>
<dbReference type="GO" id="GO:0005524">
    <property type="term" value="F:ATP binding"/>
    <property type="evidence" value="ECO:0007669"/>
    <property type="project" value="UniProtKB-KW"/>
</dbReference>
<dbReference type="InterPro" id="IPR017926">
    <property type="entry name" value="GATASE"/>
</dbReference>
<dbReference type="OrthoDB" id="844at2759"/>
<keyword evidence="5 21" id="KW-0436">Ligase</keyword>